<name>A0ABP8JJ22_9BACT</name>
<protein>
    <recommendedName>
        <fullName evidence="3">Carboxypeptidase regulatory-like domain-containing protein</fullName>
    </recommendedName>
</protein>
<accession>A0ABP8JJ22</accession>
<reference evidence="2" key="1">
    <citation type="journal article" date="2019" name="Int. J. Syst. Evol. Microbiol.">
        <title>The Global Catalogue of Microorganisms (GCM) 10K type strain sequencing project: providing services to taxonomists for standard genome sequencing and annotation.</title>
        <authorList>
            <consortium name="The Broad Institute Genomics Platform"/>
            <consortium name="The Broad Institute Genome Sequencing Center for Infectious Disease"/>
            <person name="Wu L."/>
            <person name="Ma J."/>
        </authorList>
    </citation>
    <scope>NUCLEOTIDE SEQUENCE [LARGE SCALE GENOMIC DNA]</scope>
    <source>
        <strain evidence="2">JCM 17924</strain>
    </source>
</reference>
<dbReference type="Proteomes" id="UP001500454">
    <property type="component" value="Unassembled WGS sequence"/>
</dbReference>
<sequence length="209" mass="23405">MKPFPYYLIIAWLALAGCEKREGSTLVEGRVVDKHTGQGVAHASVQVLAQRGSGLAGGYAPLGDPHPADAQGRFAFRFEAEAHSNYKLAGYVPQRYEASLQDSPGLRRGGRNKDLRLPALPYAWVRVRLTNRPPRQAADVFVAPFLQDARGSNAIDLSRQVRDTTILRMYYAHFEHMLSWQIIINGQVVTNQRRVRYPASDTTEVEIPF</sequence>
<organism evidence="1 2">
    <name type="scientific">Hymenobacter koreensis</name>
    <dbReference type="NCBI Taxonomy" id="1084523"/>
    <lineage>
        <taxon>Bacteria</taxon>
        <taxon>Pseudomonadati</taxon>
        <taxon>Bacteroidota</taxon>
        <taxon>Cytophagia</taxon>
        <taxon>Cytophagales</taxon>
        <taxon>Hymenobacteraceae</taxon>
        <taxon>Hymenobacter</taxon>
    </lineage>
</organism>
<evidence type="ECO:0000313" key="2">
    <source>
        <dbReference type="Proteomes" id="UP001500454"/>
    </source>
</evidence>
<evidence type="ECO:0000313" key="1">
    <source>
        <dbReference type="EMBL" id="GAA4391581.1"/>
    </source>
</evidence>
<comment type="caution">
    <text evidence="1">The sequence shown here is derived from an EMBL/GenBank/DDBJ whole genome shotgun (WGS) entry which is preliminary data.</text>
</comment>
<evidence type="ECO:0008006" key="3">
    <source>
        <dbReference type="Google" id="ProtNLM"/>
    </source>
</evidence>
<dbReference type="RefSeq" id="WP_345227265.1">
    <property type="nucleotide sequence ID" value="NZ_BAABHA010000015.1"/>
</dbReference>
<dbReference type="EMBL" id="BAABHA010000015">
    <property type="protein sequence ID" value="GAA4391581.1"/>
    <property type="molecule type" value="Genomic_DNA"/>
</dbReference>
<gene>
    <name evidence="1" type="ORF">GCM10023186_41010</name>
</gene>
<dbReference type="PROSITE" id="PS51257">
    <property type="entry name" value="PROKAR_LIPOPROTEIN"/>
    <property type="match status" value="1"/>
</dbReference>
<proteinExistence type="predicted"/>
<keyword evidence="2" id="KW-1185">Reference proteome</keyword>